<dbReference type="EMBL" id="SGPL01000304">
    <property type="protein sequence ID" value="THH14084.1"/>
    <property type="molecule type" value="Genomic_DNA"/>
</dbReference>
<protein>
    <submittedName>
        <fullName evidence="2">Uncharacterized protein</fullName>
    </submittedName>
</protein>
<organism evidence="2 3">
    <name type="scientific">Bondarzewia mesenterica</name>
    <dbReference type="NCBI Taxonomy" id="1095465"/>
    <lineage>
        <taxon>Eukaryota</taxon>
        <taxon>Fungi</taxon>
        <taxon>Dikarya</taxon>
        <taxon>Basidiomycota</taxon>
        <taxon>Agaricomycotina</taxon>
        <taxon>Agaricomycetes</taxon>
        <taxon>Russulales</taxon>
        <taxon>Bondarzewiaceae</taxon>
        <taxon>Bondarzewia</taxon>
    </lineage>
</organism>
<keyword evidence="3" id="KW-1185">Reference proteome</keyword>
<proteinExistence type="predicted"/>
<feature type="transmembrane region" description="Helical" evidence="1">
    <location>
        <begin position="12"/>
        <end position="32"/>
    </location>
</feature>
<dbReference type="AlphaFoldDB" id="A0A4S4LPA7"/>
<comment type="caution">
    <text evidence="2">The sequence shown here is derived from an EMBL/GenBank/DDBJ whole genome shotgun (WGS) entry which is preliminary data.</text>
</comment>
<keyword evidence="1" id="KW-0812">Transmembrane</keyword>
<feature type="transmembrane region" description="Helical" evidence="1">
    <location>
        <begin position="44"/>
        <end position="63"/>
    </location>
</feature>
<keyword evidence="1" id="KW-1133">Transmembrane helix</keyword>
<name>A0A4S4LPA7_9AGAM</name>
<evidence type="ECO:0000313" key="3">
    <source>
        <dbReference type="Proteomes" id="UP000310158"/>
    </source>
</evidence>
<sequence length="253" mass="28129">MPASLEHGYFLWNLLIMHALLIIPLAAPNAILSSNLLRMQLHTLYGLIAIVSHRIIALELSLLPPCPILDRMGRHLDDCILLRLGVFTIANGINVPAIRSWQQFIVYWPDRASHYVEKDLYDGLRMRPSNLGYMDFFDDLKEHGLSPCCGHTRRPSCIAIGLHCLVLQDASIGTAFSAYGGDFIVSSPRLGSLASSSGGDALQYALHTVTVPTDRVLCNRETSHVHLTMKQLLIAFALLGMIRVLKHIKRSLI</sequence>
<accession>A0A4S4LPA7</accession>
<evidence type="ECO:0000256" key="1">
    <source>
        <dbReference type="SAM" id="Phobius"/>
    </source>
</evidence>
<reference evidence="2 3" key="1">
    <citation type="submission" date="2019-02" db="EMBL/GenBank/DDBJ databases">
        <title>Genome sequencing of the rare red list fungi Bondarzewia mesenterica.</title>
        <authorList>
            <person name="Buettner E."/>
            <person name="Kellner H."/>
        </authorList>
    </citation>
    <scope>NUCLEOTIDE SEQUENCE [LARGE SCALE GENOMIC DNA]</scope>
    <source>
        <strain evidence="2 3">DSM 108281</strain>
    </source>
</reference>
<keyword evidence="1" id="KW-0472">Membrane</keyword>
<gene>
    <name evidence="2" type="ORF">EW146_g6211</name>
</gene>
<evidence type="ECO:0000313" key="2">
    <source>
        <dbReference type="EMBL" id="THH14084.1"/>
    </source>
</evidence>
<dbReference type="Proteomes" id="UP000310158">
    <property type="component" value="Unassembled WGS sequence"/>
</dbReference>